<dbReference type="Proteomes" id="UP000235145">
    <property type="component" value="Unassembled WGS sequence"/>
</dbReference>
<reference evidence="1 2" key="1">
    <citation type="journal article" date="2017" name="Nat. Commun.">
        <title>Genome assembly with in vitro proximity ligation data and whole-genome triplication in lettuce.</title>
        <authorList>
            <person name="Reyes-Chin-Wo S."/>
            <person name="Wang Z."/>
            <person name="Yang X."/>
            <person name="Kozik A."/>
            <person name="Arikit S."/>
            <person name="Song C."/>
            <person name="Xia L."/>
            <person name="Froenicke L."/>
            <person name="Lavelle D.O."/>
            <person name="Truco M.J."/>
            <person name="Xia R."/>
            <person name="Zhu S."/>
            <person name="Xu C."/>
            <person name="Xu H."/>
            <person name="Xu X."/>
            <person name="Cox K."/>
            <person name="Korf I."/>
            <person name="Meyers B.C."/>
            <person name="Michelmore R.W."/>
        </authorList>
    </citation>
    <scope>NUCLEOTIDE SEQUENCE [LARGE SCALE GENOMIC DNA]</scope>
    <source>
        <strain evidence="2">cv. Salinas</strain>
        <tissue evidence="1">Seedlings</tissue>
    </source>
</reference>
<comment type="caution">
    <text evidence="1">The sequence shown here is derived from an EMBL/GenBank/DDBJ whole genome shotgun (WGS) entry which is preliminary data.</text>
</comment>
<proteinExistence type="predicted"/>
<dbReference type="EMBL" id="NBSK02000004">
    <property type="protein sequence ID" value="KAJ0212174.1"/>
    <property type="molecule type" value="Genomic_DNA"/>
</dbReference>
<dbReference type="InterPro" id="IPR012340">
    <property type="entry name" value="NA-bd_OB-fold"/>
</dbReference>
<gene>
    <name evidence="1" type="ORF">LSAT_V11C400226240</name>
</gene>
<evidence type="ECO:0000313" key="1">
    <source>
        <dbReference type="EMBL" id="KAJ0212174.1"/>
    </source>
</evidence>
<accession>A0A9R1VV94</accession>
<keyword evidence="2" id="KW-1185">Reference proteome</keyword>
<protein>
    <submittedName>
        <fullName evidence="1">Uncharacterized protein</fullName>
    </submittedName>
</protein>
<evidence type="ECO:0000313" key="2">
    <source>
        <dbReference type="Proteomes" id="UP000235145"/>
    </source>
</evidence>
<organism evidence="1 2">
    <name type="scientific">Lactuca sativa</name>
    <name type="common">Garden lettuce</name>
    <dbReference type="NCBI Taxonomy" id="4236"/>
    <lineage>
        <taxon>Eukaryota</taxon>
        <taxon>Viridiplantae</taxon>
        <taxon>Streptophyta</taxon>
        <taxon>Embryophyta</taxon>
        <taxon>Tracheophyta</taxon>
        <taxon>Spermatophyta</taxon>
        <taxon>Magnoliopsida</taxon>
        <taxon>eudicotyledons</taxon>
        <taxon>Gunneridae</taxon>
        <taxon>Pentapetalae</taxon>
        <taxon>asterids</taxon>
        <taxon>campanulids</taxon>
        <taxon>Asterales</taxon>
        <taxon>Asteraceae</taxon>
        <taxon>Cichorioideae</taxon>
        <taxon>Cichorieae</taxon>
        <taxon>Lactucinae</taxon>
        <taxon>Lactuca</taxon>
    </lineage>
</organism>
<name>A0A9R1VV94_LACSA</name>
<dbReference type="AlphaFoldDB" id="A0A9R1VV94"/>
<dbReference type="Gene3D" id="2.40.50.140">
    <property type="entry name" value="Nucleic acid-binding proteins"/>
    <property type="match status" value="1"/>
</dbReference>
<sequence length="105" mass="12068">MGRLLLHIVRGSQLDINLWGDYCYTLSDYIQKNPNILQIVIILQFAKINVRQAEKIADIFEPTEIKKYVIVLTIKGILNNTPWHYPTCTNCNTKAVPKNPSDCHI</sequence>